<dbReference type="AlphaFoldDB" id="A0A1R3JFT5"/>
<dbReference type="EMBL" id="AWUE01016241">
    <property type="protein sequence ID" value="OMO93698.1"/>
    <property type="molecule type" value="Genomic_DNA"/>
</dbReference>
<name>A0A1R3JFT5_9ROSI</name>
<dbReference type="Proteomes" id="UP000187203">
    <property type="component" value="Unassembled WGS sequence"/>
</dbReference>
<evidence type="ECO:0000313" key="1">
    <source>
        <dbReference type="EMBL" id="OMO93698.1"/>
    </source>
</evidence>
<sequence>MPTMVPRKPYERHLMMIQTQLLLSSASDHDKAVKPKLPPTVIQLSAKRAARAAVLKYRFSDLILKAKGVKLLDYEGKKPKQAMEIIDQKGGCFKGRRNFESEGGEDETHSYF</sequence>
<accession>A0A1R3JFT5</accession>
<comment type="caution">
    <text evidence="1">The sequence shown here is derived from an EMBL/GenBank/DDBJ whole genome shotgun (WGS) entry which is preliminary data.</text>
</comment>
<gene>
    <name evidence="1" type="ORF">COLO4_16740</name>
</gene>
<proteinExistence type="predicted"/>
<keyword evidence="2" id="KW-1185">Reference proteome</keyword>
<evidence type="ECO:0000313" key="2">
    <source>
        <dbReference type="Proteomes" id="UP000187203"/>
    </source>
</evidence>
<protein>
    <submittedName>
        <fullName evidence="1">Transcription factor GTE8-like protein</fullName>
    </submittedName>
</protein>
<reference evidence="2" key="1">
    <citation type="submission" date="2013-09" db="EMBL/GenBank/DDBJ databases">
        <title>Corchorus olitorius genome sequencing.</title>
        <authorList>
            <person name="Alam M."/>
            <person name="Haque M.S."/>
            <person name="Islam M.S."/>
            <person name="Emdad E.M."/>
            <person name="Islam M.M."/>
            <person name="Ahmed B."/>
            <person name="Halim A."/>
            <person name="Hossen Q.M.M."/>
            <person name="Hossain M.Z."/>
            <person name="Ahmed R."/>
            <person name="Khan M.M."/>
            <person name="Islam R."/>
            <person name="Rashid M.M."/>
            <person name="Khan S.A."/>
            <person name="Rahman M.S."/>
            <person name="Alam M."/>
            <person name="Yahiya A.S."/>
            <person name="Khan M.S."/>
            <person name="Azam M.S."/>
            <person name="Haque T."/>
            <person name="Lashkar M.Z.H."/>
            <person name="Akhand A.I."/>
            <person name="Morshed G."/>
            <person name="Roy S."/>
            <person name="Uddin K.S."/>
            <person name="Rabeya T."/>
            <person name="Hossain A.S."/>
            <person name="Chowdhury A."/>
            <person name="Snigdha A.R."/>
            <person name="Mortoza M.S."/>
            <person name="Matin S.A."/>
            <person name="Hoque S.M.E."/>
            <person name="Islam M.K."/>
            <person name="Roy D.K."/>
            <person name="Haider R."/>
            <person name="Moosa M.M."/>
            <person name="Elias S.M."/>
            <person name="Hasan A.M."/>
            <person name="Jahan S."/>
            <person name="Shafiuddin M."/>
            <person name="Mahmood N."/>
            <person name="Shommy N.S."/>
        </authorList>
    </citation>
    <scope>NUCLEOTIDE SEQUENCE [LARGE SCALE GENOMIC DNA]</scope>
    <source>
        <strain evidence="2">cv. O-4</strain>
    </source>
</reference>
<organism evidence="1 2">
    <name type="scientific">Corchorus olitorius</name>
    <dbReference type="NCBI Taxonomy" id="93759"/>
    <lineage>
        <taxon>Eukaryota</taxon>
        <taxon>Viridiplantae</taxon>
        <taxon>Streptophyta</taxon>
        <taxon>Embryophyta</taxon>
        <taxon>Tracheophyta</taxon>
        <taxon>Spermatophyta</taxon>
        <taxon>Magnoliopsida</taxon>
        <taxon>eudicotyledons</taxon>
        <taxon>Gunneridae</taxon>
        <taxon>Pentapetalae</taxon>
        <taxon>rosids</taxon>
        <taxon>malvids</taxon>
        <taxon>Malvales</taxon>
        <taxon>Malvaceae</taxon>
        <taxon>Grewioideae</taxon>
        <taxon>Apeibeae</taxon>
        <taxon>Corchorus</taxon>
    </lineage>
</organism>